<evidence type="ECO:0000313" key="2">
    <source>
        <dbReference type="EMBL" id="TKW60919.1"/>
    </source>
</evidence>
<organism evidence="2 3">
    <name type="scientific">Blastochloris viridis</name>
    <name type="common">Rhodopseudomonas viridis</name>
    <dbReference type="NCBI Taxonomy" id="1079"/>
    <lineage>
        <taxon>Bacteria</taxon>
        <taxon>Pseudomonadati</taxon>
        <taxon>Pseudomonadota</taxon>
        <taxon>Alphaproteobacteria</taxon>
        <taxon>Hyphomicrobiales</taxon>
        <taxon>Blastochloridaceae</taxon>
        <taxon>Blastochloris</taxon>
    </lineage>
</organism>
<proteinExistence type="predicted"/>
<gene>
    <name evidence="2" type="ORF">DI628_08520</name>
</gene>
<comment type="caution">
    <text evidence="2">The sequence shown here is derived from an EMBL/GenBank/DDBJ whole genome shotgun (WGS) entry which is preliminary data.</text>
</comment>
<keyword evidence="1" id="KW-0812">Transmembrane</keyword>
<name>A0A6N4RB84_BLAVI</name>
<accession>A0A6N4RB84</accession>
<reference evidence="2 3" key="1">
    <citation type="journal article" date="2017" name="Nat. Commun.">
        <title>In situ click chemistry generation of cyclooxygenase-2 inhibitors.</title>
        <authorList>
            <person name="Bhardwaj A."/>
            <person name="Kaur J."/>
            <person name="Wuest M."/>
            <person name="Wuest F."/>
        </authorList>
    </citation>
    <scope>NUCLEOTIDE SEQUENCE [LARGE SCALE GENOMIC DNA]</scope>
    <source>
        <strain evidence="2">S2_018_000_R2_106</strain>
    </source>
</reference>
<keyword evidence="1" id="KW-1133">Transmembrane helix</keyword>
<feature type="transmembrane region" description="Helical" evidence="1">
    <location>
        <begin position="51"/>
        <end position="71"/>
    </location>
</feature>
<dbReference type="Proteomes" id="UP000320948">
    <property type="component" value="Unassembled WGS sequence"/>
</dbReference>
<evidence type="ECO:0000313" key="3">
    <source>
        <dbReference type="Proteomes" id="UP000320948"/>
    </source>
</evidence>
<protein>
    <submittedName>
        <fullName evidence="2">Uncharacterized protein</fullName>
    </submittedName>
</protein>
<sequence>MSEIKTQAVSAKIGGETAFVKERLIWASRPMGLLILVLWILHPATGIGSDAVHLALMGFLAGTAYGLVLYGRKLRSYLTLKPASLTQTPNRVPSEYYWGSIAQVMYDNS</sequence>
<dbReference type="EMBL" id="VAFM01000002">
    <property type="protein sequence ID" value="TKW60919.1"/>
    <property type="molecule type" value="Genomic_DNA"/>
</dbReference>
<keyword evidence="1" id="KW-0472">Membrane</keyword>
<dbReference type="AlphaFoldDB" id="A0A6N4RB84"/>
<evidence type="ECO:0000256" key="1">
    <source>
        <dbReference type="SAM" id="Phobius"/>
    </source>
</evidence>
<feature type="transmembrane region" description="Helical" evidence="1">
    <location>
        <begin position="26"/>
        <end position="45"/>
    </location>
</feature>